<keyword evidence="3 11" id="KW-1134">Transmembrane beta strand</keyword>
<evidence type="ECO:0000256" key="13">
    <source>
        <dbReference type="SAM" id="SignalP"/>
    </source>
</evidence>
<dbReference type="SUPFAM" id="SSF56935">
    <property type="entry name" value="Porins"/>
    <property type="match status" value="1"/>
</dbReference>
<feature type="signal peptide" evidence="13">
    <location>
        <begin position="1"/>
        <end position="34"/>
    </location>
</feature>
<keyword evidence="16" id="KW-0675">Receptor</keyword>
<keyword evidence="5 11" id="KW-0812">Transmembrane</keyword>
<feature type="domain" description="TonB-dependent receptor plug" evidence="15">
    <location>
        <begin position="61"/>
        <end position="168"/>
    </location>
</feature>
<dbReference type="PANTHER" id="PTHR32552:SF81">
    <property type="entry name" value="TONB-DEPENDENT OUTER MEMBRANE RECEPTOR"/>
    <property type="match status" value="1"/>
</dbReference>
<evidence type="ECO:0000313" key="16">
    <source>
        <dbReference type="EMBL" id="QTH24755.1"/>
    </source>
</evidence>
<dbReference type="EMBL" id="CP059320">
    <property type="protein sequence ID" value="QTH24755.1"/>
    <property type="molecule type" value="Genomic_DNA"/>
</dbReference>
<sequence>MGDQKVLVNSTRLRAALLGGSILALAYMPSGAMAQEERSGASAPTQSEIIVTARKRDETAIDVPAAITALGAEDLDRYGTRDFSGLQKQVPGLMIADIPSNSGGAIALRGLSSSPNNPAIDQTVAINIDGVQVGSGAIIRLGQIDIQQVEVLKGPQALFFGKNSPAGVVSFRSADPGDSLEVKGSVDYEFNAREWGGQVAVGGPLTETLGARIAIAGNKMKGWIKNNAQVIPGFTFAPPTSRSPDKEEFVVRGTLVFKPTAEFTARLKYTYSHMTADSDIFTRQQRIACPYGTPQGNGYPGTIDCKADDVTTNGGQDPRLIALVTPFIPDYLNGGEFKTTGQKAVQHLASLELNYEVAPDITVTSVSGYYKIDDFFSGTAMYQSAGGLVNMFPSTRKELSQEIRLVTAKDDWPVNLAMGAYYQDTKIFNAIVSAIDLYGLTKGASSSPGAACGACSESDYNVNGKTLSAFGQVIVKPIEQIEIAGGVRYTNEKKDVSARLNGLPKADVPGLGAPYTASDVEYSNWSPEITVRYRPNQDWTVFGAWRNGFKSGGFNTDNGQAAPSVRTIDYRPEKTKGFEAGVKYSNGRFSANLTAYTYKYKDLQVATFDPISLSRGLINAATSTIKGIEGDFQWRTPLDGLELRGSFNYNKARYGTFLAGCYAGQLVSEGCNLTPTAALAAAIAGGFDPNGVVPFPAGARYQNQDLGGRPLVLAPDWTGSLGFSYTTPVGNSLEIGFSSDAMYSSSFFGQLESAPQGKQEKYVNLDGSIFVGAQDGTWRLALMGRNLTEVYRSRFVSQTPLTGIATRAGTNIPGGLPDFSGNVNRGREIRIQGSFKF</sequence>
<evidence type="ECO:0000256" key="7">
    <source>
        <dbReference type="ARBA" id="ARBA00023065"/>
    </source>
</evidence>
<dbReference type="PANTHER" id="PTHR32552">
    <property type="entry name" value="FERRICHROME IRON RECEPTOR-RELATED"/>
    <property type="match status" value="1"/>
</dbReference>
<dbReference type="InterPro" id="IPR000531">
    <property type="entry name" value="Beta-barrel_TonB"/>
</dbReference>
<protein>
    <submittedName>
        <fullName evidence="16">TonB-dependent receptor</fullName>
    </submittedName>
</protein>
<dbReference type="AlphaFoldDB" id="A0A975D826"/>
<evidence type="ECO:0000256" key="1">
    <source>
        <dbReference type="ARBA" id="ARBA00004571"/>
    </source>
</evidence>
<evidence type="ECO:0000256" key="12">
    <source>
        <dbReference type="RuleBase" id="RU003357"/>
    </source>
</evidence>
<proteinExistence type="inferred from homology"/>
<dbReference type="InterPro" id="IPR012910">
    <property type="entry name" value="Plug_dom"/>
</dbReference>
<dbReference type="InterPro" id="IPR036942">
    <property type="entry name" value="Beta-barrel_TonB_sf"/>
</dbReference>
<evidence type="ECO:0000256" key="5">
    <source>
        <dbReference type="ARBA" id="ARBA00022692"/>
    </source>
</evidence>
<dbReference type="PROSITE" id="PS52016">
    <property type="entry name" value="TONB_DEPENDENT_REC_3"/>
    <property type="match status" value="1"/>
</dbReference>
<comment type="similarity">
    <text evidence="11 12">Belongs to the TonB-dependent receptor family.</text>
</comment>
<reference evidence="16" key="2">
    <citation type="submission" date="2021-04" db="EMBL/GenBank/DDBJ databases">
        <title>Isolation and genomic analysis of the ibuprofen-degrading bacterium Sphingomonas strain MPO218.</title>
        <authorList>
            <person name="Aulestia M."/>
            <person name="Flores A."/>
            <person name="Mangas E.L."/>
            <person name="Perez-Pulido A.J."/>
            <person name="Santero E."/>
            <person name="Camacho E.M."/>
        </authorList>
    </citation>
    <scope>NUCLEOTIDE SEQUENCE</scope>
    <source>
        <strain evidence="16">MPO218</strain>
        <plasmid evidence="16">pIBU218</plasmid>
    </source>
</reference>
<evidence type="ECO:0000259" key="15">
    <source>
        <dbReference type="Pfam" id="PF07715"/>
    </source>
</evidence>
<dbReference type="Pfam" id="PF07715">
    <property type="entry name" value="Plug"/>
    <property type="match status" value="1"/>
</dbReference>
<evidence type="ECO:0000313" key="17">
    <source>
        <dbReference type="Proteomes" id="UP000664914"/>
    </source>
</evidence>
<dbReference type="RefSeq" id="WP_208634476.1">
    <property type="nucleotide sequence ID" value="NZ_CP059320.1"/>
</dbReference>
<dbReference type="Gene3D" id="2.40.170.20">
    <property type="entry name" value="TonB-dependent receptor, beta-barrel domain"/>
    <property type="match status" value="1"/>
</dbReference>
<accession>A0A975D826</accession>
<evidence type="ECO:0000256" key="4">
    <source>
        <dbReference type="ARBA" id="ARBA00022496"/>
    </source>
</evidence>
<dbReference type="Pfam" id="PF00593">
    <property type="entry name" value="TonB_dep_Rec_b-barrel"/>
    <property type="match status" value="1"/>
</dbReference>
<keyword evidence="6" id="KW-0408">Iron</keyword>
<keyword evidence="10 11" id="KW-0998">Cell outer membrane</keyword>
<evidence type="ECO:0000256" key="8">
    <source>
        <dbReference type="ARBA" id="ARBA00023077"/>
    </source>
</evidence>
<evidence type="ECO:0000256" key="6">
    <source>
        <dbReference type="ARBA" id="ARBA00023004"/>
    </source>
</evidence>
<feature type="domain" description="TonB-dependent receptor-like beta-barrel" evidence="14">
    <location>
        <begin position="333"/>
        <end position="787"/>
    </location>
</feature>
<evidence type="ECO:0000256" key="10">
    <source>
        <dbReference type="ARBA" id="ARBA00023237"/>
    </source>
</evidence>
<evidence type="ECO:0000256" key="3">
    <source>
        <dbReference type="ARBA" id="ARBA00022452"/>
    </source>
</evidence>
<organism evidence="16 17">
    <name type="scientific">Rhizorhabdus wittichii</name>
    <dbReference type="NCBI Taxonomy" id="160791"/>
    <lineage>
        <taxon>Bacteria</taxon>
        <taxon>Pseudomonadati</taxon>
        <taxon>Pseudomonadota</taxon>
        <taxon>Alphaproteobacteria</taxon>
        <taxon>Sphingomonadales</taxon>
        <taxon>Sphingomonadaceae</taxon>
        <taxon>Rhizorhabdus</taxon>
    </lineage>
</organism>
<keyword evidence="4" id="KW-0410">Iron transport</keyword>
<evidence type="ECO:0000256" key="9">
    <source>
        <dbReference type="ARBA" id="ARBA00023136"/>
    </source>
</evidence>
<name>A0A975D826_9SPHN</name>
<dbReference type="GO" id="GO:0006826">
    <property type="term" value="P:iron ion transport"/>
    <property type="evidence" value="ECO:0007669"/>
    <property type="project" value="UniProtKB-KW"/>
</dbReference>
<feature type="chain" id="PRO_5037998090" evidence="13">
    <location>
        <begin position="35"/>
        <end position="837"/>
    </location>
</feature>
<dbReference type="Proteomes" id="UP000664914">
    <property type="component" value="Plasmid pIBU218"/>
</dbReference>
<keyword evidence="16" id="KW-0614">Plasmid</keyword>
<keyword evidence="9 11" id="KW-0472">Membrane</keyword>
<evidence type="ECO:0000259" key="14">
    <source>
        <dbReference type="Pfam" id="PF00593"/>
    </source>
</evidence>
<dbReference type="InterPro" id="IPR039426">
    <property type="entry name" value="TonB-dep_rcpt-like"/>
</dbReference>
<keyword evidence="7" id="KW-0406">Ion transport</keyword>
<geneLocation type="plasmid" evidence="16 17">
    <name>pIBU218</name>
</geneLocation>
<keyword evidence="8 12" id="KW-0798">TonB box</keyword>
<evidence type="ECO:0000256" key="11">
    <source>
        <dbReference type="PROSITE-ProRule" id="PRU01360"/>
    </source>
</evidence>
<reference evidence="16" key="1">
    <citation type="submission" date="2020-07" db="EMBL/GenBank/DDBJ databases">
        <authorList>
            <person name="Camacho E."/>
        </authorList>
    </citation>
    <scope>NUCLEOTIDE SEQUENCE</scope>
    <source>
        <strain evidence="16">MPO218</strain>
        <plasmid evidence="16">pIBU218</plasmid>
    </source>
</reference>
<gene>
    <name evidence="16" type="ORF">HRJ34_28160</name>
</gene>
<dbReference type="GO" id="GO:0009279">
    <property type="term" value="C:cell outer membrane"/>
    <property type="evidence" value="ECO:0007669"/>
    <property type="project" value="UniProtKB-SubCell"/>
</dbReference>
<keyword evidence="2 11" id="KW-0813">Transport</keyword>
<evidence type="ECO:0000256" key="2">
    <source>
        <dbReference type="ARBA" id="ARBA00022448"/>
    </source>
</evidence>
<keyword evidence="13" id="KW-0732">Signal</keyword>
<comment type="subcellular location">
    <subcellularLocation>
        <location evidence="1 11">Cell outer membrane</location>
        <topology evidence="1 11">Multi-pass membrane protein</topology>
    </subcellularLocation>
</comment>